<dbReference type="EMBL" id="BARW01015059">
    <property type="protein sequence ID" value="GAI83190.1"/>
    <property type="molecule type" value="Genomic_DNA"/>
</dbReference>
<name>X1T6J5_9ZZZZ</name>
<protein>
    <submittedName>
        <fullName evidence="1">Uncharacterized protein</fullName>
    </submittedName>
</protein>
<sequence>MENSKSLEVELNGNNFKQEVLESTIPTLVDFGL</sequence>
<accession>X1T6J5</accession>
<gene>
    <name evidence="1" type="ORF">S12H4_26527</name>
</gene>
<reference evidence="1" key="1">
    <citation type="journal article" date="2014" name="Front. Microbiol.">
        <title>High frequency of phylogenetically diverse reductive dehalogenase-homologous genes in deep subseafloor sedimentary metagenomes.</title>
        <authorList>
            <person name="Kawai M."/>
            <person name="Futagami T."/>
            <person name="Toyoda A."/>
            <person name="Takaki Y."/>
            <person name="Nishi S."/>
            <person name="Hori S."/>
            <person name="Arai W."/>
            <person name="Tsubouchi T."/>
            <person name="Morono Y."/>
            <person name="Uchiyama I."/>
            <person name="Ito T."/>
            <person name="Fujiyama A."/>
            <person name="Inagaki F."/>
            <person name="Takami H."/>
        </authorList>
    </citation>
    <scope>NUCLEOTIDE SEQUENCE</scope>
    <source>
        <strain evidence="1">Expedition CK06-06</strain>
    </source>
</reference>
<comment type="caution">
    <text evidence="1">The sequence shown here is derived from an EMBL/GenBank/DDBJ whole genome shotgun (WGS) entry which is preliminary data.</text>
</comment>
<organism evidence="1">
    <name type="scientific">marine sediment metagenome</name>
    <dbReference type="NCBI Taxonomy" id="412755"/>
    <lineage>
        <taxon>unclassified sequences</taxon>
        <taxon>metagenomes</taxon>
        <taxon>ecological metagenomes</taxon>
    </lineage>
</organism>
<evidence type="ECO:0000313" key="1">
    <source>
        <dbReference type="EMBL" id="GAI83190.1"/>
    </source>
</evidence>
<proteinExistence type="predicted"/>
<feature type="non-terminal residue" evidence="1">
    <location>
        <position position="33"/>
    </location>
</feature>
<dbReference type="AlphaFoldDB" id="X1T6J5"/>